<feature type="transmembrane region" description="Helical" evidence="8">
    <location>
        <begin position="208"/>
        <end position="227"/>
    </location>
</feature>
<feature type="transmembrane region" description="Helical" evidence="8">
    <location>
        <begin position="166"/>
        <end position="188"/>
    </location>
</feature>
<reference evidence="9 10" key="1">
    <citation type="submission" date="2019-01" db="EMBL/GenBank/DDBJ databases">
        <title>A draft genome assembly of the solar-powered sea slug Elysia chlorotica.</title>
        <authorList>
            <person name="Cai H."/>
            <person name="Li Q."/>
            <person name="Fang X."/>
            <person name="Li J."/>
            <person name="Curtis N.E."/>
            <person name="Altenburger A."/>
            <person name="Shibata T."/>
            <person name="Feng M."/>
            <person name="Maeda T."/>
            <person name="Schwartz J.A."/>
            <person name="Shigenobu S."/>
            <person name="Lundholm N."/>
            <person name="Nishiyama T."/>
            <person name="Yang H."/>
            <person name="Hasebe M."/>
            <person name="Li S."/>
            <person name="Pierce S.K."/>
            <person name="Wang J."/>
        </authorList>
    </citation>
    <scope>NUCLEOTIDE SEQUENCE [LARGE SCALE GENOMIC DNA]</scope>
    <source>
        <strain evidence="9">EC2010</strain>
        <tissue evidence="9">Whole organism of an adult</tissue>
    </source>
</reference>
<keyword evidence="4" id="KW-0653">Protein transport</keyword>
<dbReference type="GO" id="GO:0022857">
    <property type="term" value="F:transmembrane transporter activity"/>
    <property type="evidence" value="ECO:0007669"/>
    <property type="project" value="InterPro"/>
</dbReference>
<protein>
    <recommendedName>
        <fullName evidence="11">Major facilitator superfamily (MFS) profile domain-containing protein</fullName>
    </recommendedName>
</protein>
<dbReference type="Proteomes" id="UP000271974">
    <property type="component" value="Unassembled WGS sequence"/>
</dbReference>
<feature type="transmembrane region" description="Helical" evidence="8">
    <location>
        <begin position="126"/>
        <end position="145"/>
    </location>
</feature>
<sequence length="578" mass="63661">MMRVDSADSETSPLLKKKFVKSLTISCDNSDDGYKEHDLSAINHASSTSILGPGRLFVVVCVLLVELCERMAYYSVSSNLVLFCTSLLDLTSTQATTVSLVFSGTVYIIPIIGGYIADAWSSRFNVIYGSGLIYLCGLFLLLCSAQKYSELFGGDFTDPSVEVRRVFYIGGLSLVAIGTGGIKSNVGPFGAQQVEDMGQDAVQVFFNWFYWFINAGGLIAFTGIAYIEQNISFSVGYLIPLLSMLLSLIFLNVGRSRYMYRDSQGSILCTSLQICGEACCKQSPFVDGRRQVFDSARREYGGSFESHLVDGVIAVLKILPIFAFIIMFFVLNSQMQSTYFVQGERMDLTVADVKVPVAMLTGINTVAVMLIIPVLDRVVYPFFKRIGHPLTHLQRIGIGFVLIASSVFVAAGVEIYRKTQLGFEQRVGDETFVAANVSVFLQIPQFFLVGAGEAFTSISGLEFSYTQSPSYMQGAVMGAYLATTGLGSYVSSAIIAIVGVVTKDDPWFPDEINDGKVENLFFLLGTLMILFFLGYLPVAYRYEYRSYGERGMEVVPELSWAEDRKKRDAALENSITIL</sequence>
<dbReference type="InterPro" id="IPR000109">
    <property type="entry name" value="POT_fam"/>
</dbReference>
<proteinExistence type="inferred from homology"/>
<organism evidence="9 10">
    <name type="scientific">Elysia chlorotica</name>
    <name type="common">Eastern emerald elysia</name>
    <name type="synonym">Sea slug</name>
    <dbReference type="NCBI Taxonomy" id="188477"/>
    <lineage>
        <taxon>Eukaryota</taxon>
        <taxon>Metazoa</taxon>
        <taxon>Spiralia</taxon>
        <taxon>Lophotrochozoa</taxon>
        <taxon>Mollusca</taxon>
        <taxon>Gastropoda</taxon>
        <taxon>Heterobranchia</taxon>
        <taxon>Euthyneura</taxon>
        <taxon>Panpulmonata</taxon>
        <taxon>Sacoglossa</taxon>
        <taxon>Placobranchoidea</taxon>
        <taxon>Plakobranchidae</taxon>
        <taxon>Elysia</taxon>
    </lineage>
</organism>
<name>A0A3S1BAE8_ELYCH</name>
<evidence type="ECO:0000313" key="9">
    <source>
        <dbReference type="EMBL" id="RUS83662.1"/>
    </source>
</evidence>
<feature type="transmembrane region" description="Helical" evidence="8">
    <location>
        <begin position="395"/>
        <end position="416"/>
    </location>
</feature>
<comment type="caution">
    <text evidence="9">The sequence shown here is derived from an EMBL/GenBank/DDBJ whole genome shotgun (WGS) entry which is preliminary data.</text>
</comment>
<feature type="transmembrane region" description="Helical" evidence="8">
    <location>
        <begin position="45"/>
        <end position="65"/>
    </location>
</feature>
<dbReference type="SUPFAM" id="SSF103473">
    <property type="entry name" value="MFS general substrate transporter"/>
    <property type="match status" value="1"/>
</dbReference>
<keyword evidence="5 8" id="KW-1133">Transmembrane helix</keyword>
<evidence type="ECO:0000256" key="5">
    <source>
        <dbReference type="ARBA" id="ARBA00022989"/>
    </source>
</evidence>
<dbReference type="Gene3D" id="1.20.1250.20">
    <property type="entry name" value="MFS general substrate transporter like domains"/>
    <property type="match status" value="1"/>
</dbReference>
<dbReference type="PANTHER" id="PTHR11654">
    <property type="entry name" value="OLIGOPEPTIDE TRANSPORTER-RELATED"/>
    <property type="match status" value="1"/>
</dbReference>
<dbReference type="AlphaFoldDB" id="A0A3S1BAE8"/>
<comment type="subcellular location">
    <subcellularLocation>
        <location evidence="1 7">Membrane</location>
        <topology evidence="1 7">Multi-pass membrane protein</topology>
    </subcellularLocation>
</comment>
<dbReference type="GO" id="GO:0016020">
    <property type="term" value="C:membrane"/>
    <property type="evidence" value="ECO:0007669"/>
    <property type="project" value="UniProtKB-SubCell"/>
</dbReference>
<accession>A0A3S1BAE8</accession>
<evidence type="ECO:0000256" key="8">
    <source>
        <dbReference type="SAM" id="Phobius"/>
    </source>
</evidence>
<feature type="transmembrane region" description="Helical" evidence="8">
    <location>
        <begin position="312"/>
        <end position="332"/>
    </location>
</feature>
<feature type="transmembrane region" description="Helical" evidence="8">
    <location>
        <begin position="520"/>
        <end position="540"/>
    </location>
</feature>
<evidence type="ECO:0000256" key="2">
    <source>
        <dbReference type="ARBA" id="ARBA00005982"/>
    </source>
</evidence>
<gene>
    <name evidence="9" type="ORF">EGW08_008568</name>
</gene>
<keyword evidence="7" id="KW-0813">Transport</keyword>
<feature type="transmembrane region" description="Helical" evidence="8">
    <location>
        <begin position="479"/>
        <end position="500"/>
    </location>
</feature>
<comment type="similarity">
    <text evidence="2 7">Belongs to the major facilitator superfamily. Proton-dependent oligopeptide transporter (POT/PTR) (TC 2.A.17) family.</text>
</comment>
<keyword evidence="4" id="KW-0571">Peptide transport</keyword>
<evidence type="ECO:0000256" key="6">
    <source>
        <dbReference type="ARBA" id="ARBA00023136"/>
    </source>
</evidence>
<dbReference type="InterPro" id="IPR036259">
    <property type="entry name" value="MFS_trans_sf"/>
</dbReference>
<feature type="transmembrane region" description="Helical" evidence="8">
    <location>
        <begin position="234"/>
        <end position="253"/>
    </location>
</feature>
<feature type="transmembrane region" description="Helical" evidence="8">
    <location>
        <begin position="353"/>
        <end position="375"/>
    </location>
</feature>
<dbReference type="OrthoDB" id="8904098at2759"/>
<keyword evidence="3 7" id="KW-0812">Transmembrane</keyword>
<evidence type="ECO:0000256" key="4">
    <source>
        <dbReference type="ARBA" id="ARBA00022856"/>
    </source>
</evidence>
<dbReference type="PROSITE" id="PS01023">
    <property type="entry name" value="PTR2_2"/>
    <property type="match status" value="1"/>
</dbReference>
<dbReference type="InterPro" id="IPR018456">
    <property type="entry name" value="PTR2_symporter_CS"/>
</dbReference>
<evidence type="ECO:0000256" key="3">
    <source>
        <dbReference type="ARBA" id="ARBA00022692"/>
    </source>
</evidence>
<evidence type="ECO:0000256" key="7">
    <source>
        <dbReference type="RuleBase" id="RU003755"/>
    </source>
</evidence>
<dbReference type="Pfam" id="PF00854">
    <property type="entry name" value="PTR2"/>
    <property type="match status" value="1"/>
</dbReference>
<evidence type="ECO:0008006" key="11">
    <source>
        <dbReference type="Google" id="ProtNLM"/>
    </source>
</evidence>
<keyword evidence="10" id="KW-1185">Reference proteome</keyword>
<feature type="transmembrane region" description="Helical" evidence="8">
    <location>
        <begin position="100"/>
        <end position="120"/>
    </location>
</feature>
<dbReference type="GO" id="GO:0006857">
    <property type="term" value="P:oligopeptide transport"/>
    <property type="evidence" value="ECO:0007669"/>
    <property type="project" value="InterPro"/>
</dbReference>
<dbReference type="EMBL" id="RQTK01000235">
    <property type="protein sequence ID" value="RUS83662.1"/>
    <property type="molecule type" value="Genomic_DNA"/>
</dbReference>
<evidence type="ECO:0000313" key="10">
    <source>
        <dbReference type="Proteomes" id="UP000271974"/>
    </source>
</evidence>
<keyword evidence="6 8" id="KW-0472">Membrane</keyword>
<evidence type="ECO:0000256" key="1">
    <source>
        <dbReference type="ARBA" id="ARBA00004141"/>
    </source>
</evidence>